<evidence type="ECO:0000256" key="1">
    <source>
        <dbReference type="SAM" id="MobiDB-lite"/>
    </source>
</evidence>
<evidence type="ECO:0000313" key="2">
    <source>
        <dbReference type="EMBL" id="GBP17019.1"/>
    </source>
</evidence>
<organism evidence="2 3">
    <name type="scientific">Eumeta variegata</name>
    <name type="common">Bagworm moth</name>
    <name type="synonym">Eumeta japonica</name>
    <dbReference type="NCBI Taxonomy" id="151549"/>
    <lineage>
        <taxon>Eukaryota</taxon>
        <taxon>Metazoa</taxon>
        <taxon>Ecdysozoa</taxon>
        <taxon>Arthropoda</taxon>
        <taxon>Hexapoda</taxon>
        <taxon>Insecta</taxon>
        <taxon>Pterygota</taxon>
        <taxon>Neoptera</taxon>
        <taxon>Endopterygota</taxon>
        <taxon>Lepidoptera</taxon>
        <taxon>Glossata</taxon>
        <taxon>Ditrysia</taxon>
        <taxon>Tineoidea</taxon>
        <taxon>Psychidae</taxon>
        <taxon>Oiketicinae</taxon>
        <taxon>Eumeta</taxon>
    </lineage>
</organism>
<feature type="region of interest" description="Disordered" evidence="1">
    <location>
        <begin position="170"/>
        <end position="193"/>
    </location>
</feature>
<name>A0A4C1TSR6_EUMVA</name>
<dbReference type="Proteomes" id="UP000299102">
    <property type="component" value="Unassembled WGS sequence"/>
</dbReference>
<protein>
    <submittedName>
        <fullName evidence="2">Uncharacterized protein</fullName>
    </submittedName>
</protein>
<evidence type="ECO:0000313" key="3">
    <source>
        <dbReference type="Proteomes" id="UP000299102"/>
    </source>
</evidence>
<feature type="compositionally biased region" description="Polar residues" evidence="1">
    <location>
        <begin position="182"/>
        <end position="192"/>
    </location>
</feature>
<gene>
    <name evidence="2" type="ORF">EVAR_8091_1</name>
</gene>
<dbReference type="EMBL" id="BGZK01000084">
    <property type="protein sequence ID" value="GBP17019.1"/>
    <property type="molecule type" value="Genomic_DNA"/>
</dbReference>
<accession>A0A4C1TSR6</accession>
<comment type="caution">
    <text evidence="2">The sequence shown here is derived from an EMBL/GenBank/DDBJ whole genome shotgun (WGS) entry which is preliminary data.</text>
</comment>
<sequence length="203" mass="23102">MDNVLRSCASCNYLSDVAKLWNNLPSPEFPIKEFFKKRICSFLKGWQCANDLSGVEKVRSIKVTDIPHRNNQLKWQWADHIVRIACNSWGSKILEWRPRTGRLSAWDGLPLAGLMIWPGMWTAFGRTWPRTIRRTKLGKTLIFAGDVQRLKREVPRLPRATGDDRILSTFPLQHGSDRETQSGRSNGENSGICNYGVSVTGDT</sequence>
<reference evidence="2 3" key="1">
    <citation type="journal article" date="2019" name="Commun. Biol.">
        <title>The bagworm genome reveals a unique fibroin gene that provides high tensile strength.</title>
        <authorList>
            <person name="Kono N."/>
            <person name="Nakamura H."/>
            <person name="Ohtoshi R."/>
            <person name="Tomita M."/>
            <person name="Numata K."/>
            <person name="Arakawa K."/>
        </authorList>
    </citation>
    <scope>NUCLEOTIDE SEQUENCE [LARGE SCALE GENOMIC DNA]</scope>
</reference>
<keyword evidence="3" id="KW-1185">Reference proteome</keyword>
<dbReference type="AlphaFoldDB" id="A0A4C1TSR6"/>
<proteinExistence type="predicted"/>